<dbReference type="GO" id="GO:0030527">
    <property type="term" value="F:structural constituent of chromatin"/>
    <property type="evidence" value="ECO:0007669"/>
    <property type="project" value="InterPro"/>
</dbReference>
<keyword evidence="1" id="KW-0226">DNA condensation</keyword>
<name>A0A1E7N8Z7_KITAU</name>
<evidence type="ECO:0000313" key="5">
    <source>
        <dbReference type="EMBL" id="OEV37176.1"/>
    </source>
</evidence>
<protein>
    <submittedName>
        <fullName evidence="4">DNA-binding protein HU 1</fullName>
    </submittedName>
    <submittedName>
        <fullName evidence="5">Integration host factor</fullName>
    </submittedName>
</protein>
<dbReference type="Pfam" id="PF00216">
    <property type="entry name" value="Bac_DNA_binding"/>
    <property type="match status" value="1"/>
</dbReference>
<gene>
    <name evidence="4" type="primary">hup1</name>
    <name evidence="4" type="ORF">GCM10010502_54150</name>
    <name evidence="5" type="ORF">HS99_0005010</name>
</gene>
<dbReference type="InterPro" id="IPR000119">
    <property type="entry name" value="Hist_DNA-bd"/>
</dbReference>
<sequence length="91" mass="9716">MNRTELVAAISERAGLPKKDADAVLSAFAEIAGEIVFKGDEKLLIPGFLTLERTHRAARKARNPQTGDPIEIPAGYSVKATAGSKLKEAVK</sequence>
<dbReference type="OrthoDB" id="9799835at2"/>
<keyword evidence="2 4" id="KW-0238">DNA-binding</keyword>
<evidence type="ECO:0000313" key="4">
    <source>
        <dbReference type="EMBL" id="GGU93788.1"/>
    </source>
</evidence>
<evidence type="ECO:0000256" key="2">
    <source>
        <dbReference type="ARBA" id="ARBA00023125"/>
    </source>
</evidence>
<accession>A0A1E7N8Z7</accession>
<reference evidence="4" key="1">
    <citation type="journal article" date="2014" name="Int. J. Syst. Evol. Microbiol.">
        <title>Complete genome sequence of Corynebacterium casei LMG S-19264T (=DSM 44701T), isolated from a smear-ripened cheese.</title>
        <authorList>
            <consortium name="US DOE Joint Genome Institute (JGI-PGF)"/>
            <person name="Walter F."/>
            <person name="Albersmeier A."/>
            <person name="Kalinowski J."/>
            <person name="Ruckert C."/>
        </authorList>
    </citation>
    <scope>NUCLEOTIDE SEQUENCE</scope>
    <source>
        <strain evidence="4">JCM 4434</strain>
    </source>
</reference>
<evidence type="ECO:0000256" key="1">
    <source>
        <dbReference type="ARBA" id="ARBA00023067"/>
    </source>
</evidence>
<reference evidence="5" key="4">
    <citation type="submission" date="2016-08" db="EMBL/GenBank/DDBJ databases">
        <title>Sequencing, Assembly and Comparative Genomics of S. aureofaciens ATCC 10762.</title>
        <authorList>
            <person name="Gradnigo J.S."/>
            <person name="Johnson N."/>
            <person name="Somerville G.A."/>
        </authorList>
    </citation>
    <scope>NUCLEOTIDE SEQUENCE [LARGE SCALE GENOMIC DNA]</scope>
    <source>
        <strain evidence="5">ATCC 10762</strain>
    </source>
</reference>
<reference evidence="5 6" key="2">
    <citation type="submission" date="2014-07" db="EMBL/GenBank/DDBJ databases">
        <authorList>
            <person name="Zhang J.E."/>
            <person name="Yang H."/>
            <person name="Guo J."/>
            <person name="Deng Z."/>
            <person name="Luo H."/>
            <person name="Luo M."/>
            <person name="Zhao B."/>
        </authorList>
    </citation>
    <scope>NUCLEOTIDE SEQUENCE [LARGE SCALE GENOMIC DNA]</scope>
    <source>
        <strain evidence="5">ATCC 10762</strain>
        <strain evidence="6">ATCC 10762 / DSM 40127 / CCM 3239 / JCM 4008 / LMG 5968 / NBRC 12843 / NCIMB 8234 / A-377</strain>
    </source>
</reference>
<dbReference type="RefSeq" id="WP_030556625.1">
    <property type="nucleotide sequence ID" value="NZ_BMUB01000015.1"/>
</dbReference>
<dbReference type="AlphaFoldDB" id="A0A1E7N8Z7"/>
<comment type="caution">
    <text evidence="5">The sequence shown here is derived from an EMBL/GenBank/DDBJ whole genome shotgun (WGS) entry which is preliminary data.</text>
</comment>
<dbReference type="EMBL" id="JPRF03000021">
    <property type="protein sequence ID" value="OEV37176.1"/>
    <property type="molecule type" value="Genomic_DNA"/>
</dbReference>
<dbReference type="Proteomes" id="UP000037395">
    <property type="component" value="Unassembled WGS sequence"/>
</dbReference>
<evidence type="ECO:0000256" key="3">
    <source>
        <dbReference type="RuleBase" id="RU003939"/>
    </source>
</evidence>
<dbReference type="GO" id="GO:0003677">
    <property type="term" value="F:DNA binding"/>
    <property type="evidence" value="ECO:0007669"/>
    <property type="project" value="UniProtKB-KW"/>
</dbReference>
<dbReference type="CDD" id="cd14435">
    <property type="entry name" value="SPO1_TF1_like"/>
    <property type="match status" value="1"/>
</dbReference>
<organism evidence="5 6">
    <name type="scientific">Kitasatospora aureofaciens</name>
    <name type="common">Streptomyces aureofaciens</name>
    <dbReference type="NCBI Taxonomy" id="1894"/>
    <lineage>
        <taxon>Bacteria</taxon>
        <taxon>Bacillati</taxon>
        <taxon>Actinomycetota</taxon>
        <taxon>Actinomycetes</taxon>
        <taxon>Kitasatosporales</taxon>
        <taxon>Streptomycetaceae</taxon>
        <taxon>Kitasatospora</taxon>
    </lineage>
</organism>
<dbReference type="InterPro" id="IPR010992">
    <property type="entry name" value="IHF-like_DNA-bd_dom_sf"/>
</dbReference>
<dbReference type="GO" id="GO:0030261">
    <property type="term" value="P:chromosome condensation"/>
    <property type="evidence" value="ECO:0007669"/>
    <property type="project" value="UniProtKB-KW"/>
</dbReference>
<dbReference type="Gene3D" id="4.10.520.10">
    <property type="entry name" value="IHF-like DNA-binding proteins"/>
    <property type="match status" value="1"/>
</dbReference>
<dbReference type="PRINTS" id="PR01727">
    <property type="entry name" value="DNABINDINGHU"/>
</dbReference>
<dbReference type="GO" id="GO:0005829">
    <property type="term" value="C:cytosol"/>
    <property type="evidence" value="ECO:0007669"/>
    <property type="project" value="TreeGrafter"/>
</dbReference>
<dbReference type="PANTHER" id="PTHR33175">
    <property type="entry name" value="DNA-BINDING PROTEIN HU"/>
    <property type="match status" value="1"/>
</dbReference>
<dbReference type="Proteomes" id="UP000610124">
    <property type="component" value="Unassembled WGS sequence"/>
</dbReference>
<dbReference type="PANTHER" id="PTHR33175:SF3">
    <property type="entry name" value="DNA-BINDING PROTEIN HU-BETA"/>
    <property type="match status" value="1"/>
</dbReference>
<accession>A0A8H9LQ72</accession>
<evidence type="ECO:0000313" key="6">
    <source>
        <dbReference type="Proteomes" id="UP000037395"/>
    </source>
</evidence>
<proteinExistence type="inferred from homology"/>
<dbReference type="KEGG" id="kau:B6264_23975"/>
<comment type="similarity">
    <text evidence="3">Belongs to the bacterial histone-like protein family.</text>
</comment>
<dbReference type="PROSITE" id="PS00045">
    <property type="entry name" value="HISTONE_LIKE"/>
    <property type="match status" value="1"/>
</dbReference>
<reference evidence="6" key="3">
    <citation type="submission" date="2016-08" db="EMBL/GenBank/DDBJ databases">
        <title>Sequencing, assembly and comparative genomics of S. aureofaciens ATCC 10762.</title>
        <authorList>
            <person name="Gradnigo J.S."/>
            <person name="Johnson N."/>
            <person name="Somerville G.A."/>
        </authorList>
    </citation>
    <scope>NUCLEOTIDE SEQUENCE [LARGE SCALE GENOMIC DNA]</scope>
    <source>
        <strain evidence="6">ATCC 10762 / DSM 40127 / CCM 3239 / JCM 4008 / LMG 5968 / NBRC 12843 / NCIMB 8234 / A-377</strain>
    </source>
</reference>
<keyword evidence="6" id="KW-1185">Reference proteome</keyword>
<dbReference type="GeneID" id="97488397"/>
<dbReference type="EMBL" id="BMUB01000015">
    <property type="protein sequence ID" value="GGU93788.1"/>
    <property type="molecule type" value="Genomic_DNA"/>
</dbReference>
<dbReference type="SMART" id="SM00411">
    <property type="entry name" value="BHL"/>
    <property type="match status" value="1"/>
</dbReference>
<dbReference type="SUPFAM" id="SSF47729">
    <property type="entry name" value="IHF-like DNA-binding proteins"/>
    <property type="match status" value="1"/>
</dbReference>
<dbReference type="InterPro" id="IPR020816">
    <property type="entry name" value="Histone-like_DNA-bd_CS"/>
</dbReference>
<reference evidence="4" key="5">
    <citation type="submission" date="2020-09" db="EMBL/GenBank/DDBJ databases">
        <authorList>
            <person name="Sun Q."/>
            <person name="Ohkuma M."/>
        </authorList>
    </citation>
    <scope>NUCLEOTIDE SEQUENCE</scope>
    <source>
        <strain evidence="4">JCM 4434</strain>
    </source>
</reference>